<dbReference type="RefSeq" id="WP_239363196.1">
    <property type="nucleotide sequence ID" value="NZ_JAKREW010000004.1"/>
</dbReference>
<keyword evidence="1" id="KW-0732">Signal</keyword>
<evidence type="ECO:0000256" key="1">
    <source>
        <dbReference type="SAM" id="SignalP"/>
    </source>
</evidence>
<name>A0ABS9QBS3_9HYPH</name>
<feature type="chain" id="PRO_5046545694" evidence="1">
    <location>
        <begin position="35"/>
        <end position="241"/>
    </location>
</feature>
<dbReference type="InterPro" id="IPR021727">
    <property type="entry name" value="DUF3299"/>
</dbReference>
<accession>A0ABS9QBS3</accession>
<dbReference type="Gene3D" id="2.40.50.870">
    <property type="entry name" value="Protein of unknown function (DUF3299)"/>
    <property type="match status" value="1"/>
</dbReference>
<gene>
    <name evidence="2" type="ORF">L4923_07545</name>
</gene>
<dbReference type="Proteomes" id="UP001201701">
    <property type="component" value="Unassembled WGS sequence"/>
</dbReference>
<dbReference type="Pfam" id="PF11736">
    <property type="entry name" value="DUF3299"/>
    <property type="match status" value="1"/>
</dbReference>
<evidence type="ECO:0000313" key="3">
    <source>
        <dbReference type="Proteomes" id="UP001201701"/>
    </source>
</evidence>
<evidence type="ECO:0000313" key="2">
    <source>
        <dbReference type="EMBL" id="MCG7504873.1"/>
    </source>
</evidence>
<reference evidence="2 3" key="1">
    <citation type="submission" date="2022-02" db="EMBL/GenBank/DDBJ databases">
        <title>Draft genome sequence of Mezorhizobium retamae strain IRAMC:0171 isolated from Retama raetam nodules.</title>
        <authorList>
            <person name="Bengaied R."/>
            <person name="Sbissi I."/>
            <person name="Huber K."/>
            <person name="Ghodbane F."/>
            <person name="Nouioui I."/>
            <person name="Tarhouni M."/>
            <person name="Gtari M."/>
        </authorList>
    </citation>
    <scope>NUCLEOTIDE SEQUENCE [LARGE SCALE GENOMIC DNA]</scope>
    <source>
        <strain evidence="2 3">IRAMC:0171</strain>
    </source>
</reference>
<organism evidence="2 3">
    <name type="scientific">Mesorhizobium retamae</name>
    <dbReference type="NCBI Taxonomy" id="2912854"/>
    <lineage>
        <taxon>Bacteria</taxon>
        <taxon>Pseudomonadati</taxon>
        <taxon>Pseudomonadota</taxon>
        <taxon>Alphaproteobacteria</taxon>
        <taxon>Hyphomicrobiales</taxon>
        <taxon>Phyllobacteriaceae</taxon>
        <taxon>Mesorhizobium</taxon>
    </lineage>
</organism>
<protein>
    <submittedName>
        <fullName evidence="2">DUF3299 domain-containing protein</fullName>
    </submittedName>
</protein>
<dbReference type="EMBL" id="JAKREW010000004">
    <property type="protein sequence ID" value="MCG7504873.1"/>
    <property type="molecule type" value="Genomic_DNA"/>
</dbReference>
<sequence length="241" mass="26484">MKITGFLFGSVKSMLHGIALAMAVLSLCCGGAFSEDVTQLKWEMLVPPTEPLTNSPDQLPYEQQLALRNVLYWKGHPSSDVSEELALQRDEAKKRVDAERENLAKHGVDLDALYEQYVAWATEVERRGTLTEQKYDGKRVAITGYLLPLDFDPAGTTEFLLVPYFGACIHEPPPPPNQVIYLKSSAPYAPAALFEGVMITGIMRVQSEKKELSLIDGSDEVASGYLLEGESIVPYQGDSGG</sequence>
<keyword evidence="3" id="KW-1185">Reference proteome</keyword>
<proteinExistence type="predicted"/>
<comment type="caution">
    <text evidence="2">The sequence shown here is derived from an EMBL/GenBank/DDBJ whole genome shotgun (WGS) entry which is preliminary data.</text>
</comment>
<feature type="signal peptide" evidence="1">
    <location>
        <begin position="1"/>
        <end position="34"/>
    </location>
</feature>